<organism evidence="2 3">
    <name type="scientific">Saccharothrix hoggarensis</name>
    <dbReference type="NCBI Taxonomy" id="913853"/>
    <lineage>
        <taxon>Bacteria</taxon>
        <taxon>Bacillati</taxon>
        <taxon>Actinomycetota</taxon>
        <taxon>Actinomycetes</taxon>
        <taxon>Pseudonocardiales</taxon>
        <taxon>Pseudonocardiaceae</taxon>
        <taxon>Saccharothrix</taxon>
    </lineage>
</organism>
<proteinExistence type="predicted"/>
<keyword evidence="3" id="KW-1185">Reference proteome</keyword>
<evidence type="ECO:0000313" key="2">
    <source>
        <dbReference type="EMBL" id="MFD1146496.1"/>
    </source>
</evidence>
<feature type="region of interest" description="Disordered" evidence="1">
    <location>
        <begin position="41"/>
        <end position="82"/>
    </location>
</feature>
<comment type="caution">
    <text evidence="2">The sequence shown here is derived from an EMBL/GenBank/DDBJ whole genome shotgun (WGS) entry which is preliminary data.</text>
</comment>
<reference evidence="3" key="1">
    <citation type="journal article" date="2019" name="Int. J. Syst. Evol. Microbiol.">
        <title>The Global Catalogue of Microorganisms (GCM) 10K type strain sequencing project: providing services to taxonomists for standard genome sequencing and annotation.</title>
        <authorList>
            <consortium name="The Broad Institute Genomics Platform"/>
            <consortium name="The Broad Institute Genome Sequencing Center for Infectious Disease"/>
            <person name="Wu L."/>
            <person name="Ma J."/>
        </authorList>
    </citation>
    <scope>NUCLEOTIDE SEQUENCE [LARGE SCALE GENOMIC DNA]</scope>
    <source>
        <strain evidence="3">CCUG 60214</strain>
    </source>
</reference>
<name>A0ABW3QME7_9PSEU</name>
<sequence length="82" mass="8341">MSDGVGSPGSALEDHLAVTDPTEVRSAVRRAVARLRGQLAAIRDELPPKSTGSVRPPGEQESIGGTSRGPGAPTPTAPDRDG</sequence>
<protein>
    <submittedName>
        <fullName evidence="2">Uncharacterized protein</fullName>
    </submittedName>
</protein>
<dbReference type="EMBL" id="JBHTLK010000013">
    <property type="protein sequence ID" value="MFD1146496.1"/>
    <property type="molecule type" value="Genomic_DNA"/>
</dbReference>
<evidence type="ECO:0000256" key="1">
    <source>
        <dbReference type="SAM" id="MobiDB-lite"/>
    </source>
</evidence>
<dbReference type="RefSeq" id="WP_380720337.1">
    <property type="nucleotide sequence ID" value="NZ_JBHTLK010000013.1"/>
</dbReference>
<accession>A0ABW3QME7</accession>
<feature type="region of interest" description="Disordered" evidence="1">
    <location>
        <begin position="1"/>
        <end position="23"/>
    </location>
</feature>
<evidence type="ECO:0000313" key="3">
    <source>
        <dbReference type="Proteomes" id="UP001597168"/>
    </source>
</evidence>
<gene>
    <name evidence="2" type="ORF">ACFQ3T_05110</name>
</gene>
<dbReference type="Proteomes" id="UP001597168">
    <property type="component" value="Unassembled WGS sequence"/>
</dbReference>